<name>K0SWG3_THAOC</name>
<keyword evidence="1" id="KW-1133">Transmembrane helix</keyword>
<feature type="transmembrane region" description="Helical" evidence="1">
    <location>
        <begin position="201"/>
        <end position="222"/>
    </location>
</feature>
<keyword evidence="1" id="KW-0812">Transmembrane</keyword>
<keyword evidence="3" id="KW-1185">Reference proteome</keyword>
<dbReference type="EMBL" id="AGNL01008133">
    <property type="protein sequence ID" value="EJK70718.1"/>
    <property type="molecule type" value="Genomic_DNA"/>
</dbReference>
<evidence type="ECO:0000313" key="3">
    <source>
        <dbReference type="Proteomes" id="UP000266841"/>
    </source>
</evidence>
<dbReference type="eggNOG" id="ENOG502SW2X">
    <property type="taxonomic scope" value="Eukaryota"/>
</dbReference>
<proteinExistence type="predicted"/>
<gene>
    <name evidence="2" type="ORF">THAOC_07900</name>
</gene>
<evidence type="ECO:0000256" key="1">
    <source>
        <dbReference type="SAM" id="Phobius"/>
    </source>
</evidence>
<sequence>MNHRQSTPLQLVPLTSAWIATMKSPSIALVFLLASSADAFTVNRPAAAASIRTTTSLNVDLPRLDLPAAVTAKLEENDLKNPNTMTEDEYRAYAGAAILGTLLFLIPGAFVTGLGSALGEAAGSAFFDFAVSALLGGGAAIYFSLKDDELGEKARGYGTQLFDTVGLPALRYDLPEAVTDKMEEIGLMNPNTLSEADYNGYSGAAVAGTLAFFLLPGALLTGEFDLLLNAGGSFVTDFLLSAIIGGGSAIYLSLRDDEIADSVNDAGIKLLDAVDGVVDKISGNLNGDE</sequence>
<dbReference type="AlphaFoldDB" id="K0SWG3"/>
<feature type="transmembrane region" description="Helical" evidence="1">
    <location>
        <begin position="92"/>
        <end position="114"/>
    </location>
</feature>
<reference evidence="2 3" key="1">
    <citation type="journal article" date="2012" name="Genome Biol.">
        <title>Genome and low-iron response of an oceanic diatom adapted to chronic iron limitation.</title>
        <authorList>
            <person name="Lommer M."/>
            <person name="Specht M."/>
            <person name="Roy A.S."/>
            <person name="Kraemer L."/>
            <person name="Andreson R."/>
            <person name="Gutowska M.A."/>
            <person name="Wolf J."/>
            <person name="Bergner S.V."/>
            <person name="Schilhabel M.B."/>
            <person name="Klostermeier U.C."/>
            <person name="Beiko R.G."/>
            <person name="Rosenstiel P."/>
            <person name="Hippler M."/>
            <person name="Laroche J."/>
        </authorList>
    </citation>
    <scope>NUCLEOTIDE SEQUENCE [LARGE SCALE GENOMIC DNA]</scope>
    <source>
        <strain evidence="2 3">CCMP1005</strain>
    </source>
</reference>
<feature type="transmembrane region" description="Helical" evidence="1">
    <location>
        <begin position="126"/>
        <end position="145"/>
    </location>
</feature>
<organism evidence="2 3">
    <name type="scientific">Thalassiosira oceanica</name>
    <name type="common">Marine diatom</name>
    <dbReference type="NCBI Taxonomy" id="159749"/>
    <lineage>
        <taxon>Eukaryota</taxon>
        <taxon>Sar</taxon>
        <taxon>Stramenopiles</taxon>
        <taxon>Ochrophyta</taxon>
        <taxon>Bacillariophyta</taxon>
        <taxon>Coscinodiscophyceae</taxon>
        <taxon>Thalassiosirophycidae</taxon>
        <taxon>Thalassiosirales</taxon>
        <taxon>Thalassiosiraceae</taxon>
        <taxon>Thalassiosira</taxon>
    </lineage>
</organism>
<accession>K0SWG3</accession>
<evidence type="ECO:0000313" key="2">
    <source>
        <dbReference type="EMBL" id="EJK70718.1"/>
    </source>
</evidence>
<dbReference type="OrthoDB" id="10582119at2759"/>
<keyword evidence="1" id="KW-0472">Membrane</keyword>
<dbReference type="Proteomes" id="UP000266841">
    <property type="component" value="Unassembled WGS sequence"/>
</dbReference>
<comment type="caution">
    <text evidence="2">The sequence shown here is derived from an EMBL/GenBank/DDBJ whole genome shotgun (WGS) entry which is preliminary data.</text>
</comment>
<protein>
    <submittedName>
        <fullName evidence="2">Uncharacterized protein</fullName>
    </submittedName>
</protein>
<feature type="transmembrane region" description="Helical" evidence="1">
    <location>
        <begin position="234"/>
        <end position="254"/>
    </location>
</feature>